<keyword evidence="1" id="KW-0812">Transmembrane</keyword>
<protein>
    <submittedName>
        <fullName evidence="2">Uncharacterized protein</fullName>
    </submittedName>
</protein>
<name>A0A650CNM5_9CREN</name>
<dbReference type="KEGG" id="sazo:D1868_04790"/>
<keyword evidence="3" id="KW-1185">Reference proteome</keyword>
<sequence>MLPICYSSIPLIIYGILTPVYARILRGKISNEKAFYITWVTAPFLVAYFYLQTIITLPILIFFNIIGYIIVLNKKYKFLSPLLLTASILCQLIYSLFILHITHA</sequence>
<gene>
    <name evidence="2" type="ORF">D1868_04790</name>
</gene>
<dbReference type="Proteomes" id="UP000423396">
    <property type="component" value="Chromosome"/>
</dbReference>
<reference evidence="2 3" key="1">
    <citation type="submission" date="2019-10" db="EMBL/GenBank/DDBJ databases">
        <title>Genome Sequences from Six Type Strain Members of the Archaeal Family Sulfolobaceae: Acidianus ambivalens, Acidianus infernus, Metallosphaera prunae, Stygiolobus azoricus, Sulfolobus metallicus, and Sulfurisphaera ohwakuensis.</title>
        <authorList>
            <person name="Counts J.A."/>
            <person name="Kelly R.M."/>
        </authorList>
    </citation>
    <scope>NUCLEOTIDE SEQUENCE [LARGE SCALE GENOMIC DNA]</scope>
    <source>
        <strain evidence="2 3">FC6</strain>
    </source>
</reference>
<feature type="transmembrane region" description="Helical" evidence="1">
    <location>
        <begin position="6"/>
        <end position="22"/>
    </location>
</feature>
<accession>A0A650CNM5</accession>
<organism evidence="2 3">
    <name type="scientific">Stygiolobus azoricus</name>
    <dbReference type="NCBI Taxonomy" id="41675"/>
    <lineage>
        <taxon>Archaea</taxon>
        <taxon>Thermoproteota</taxon>
        <taxon>Thermoprotei</taxon>
        <taxon>Sulfolobales</taxon>
        <taxon>Sulfolobaceae</taxon>
        <taxon>Stygiolobus</taxon>
    </lineage>
</organism>
<keyword evidence="1" id="KW-0472">Membrane</keyword>
<evidence type="ECO:0000313" key="3">
    <source>
        <dbReference type="Proteomes" id="UP000423396"/>
    </source>
</evidence>
<evidence type="ECO:0000313" key="2">
    <source>
        <dbReference type="EMBL" id="QGR19363.1"/>
    </source>
</evidence>
<feature type="transmembrane region" description="Helical" evidence="1">
    <location>
        <begin position="82"/>
        <end position="101"/>
    </location>
</feature>
<dbReference type="EMBL" id="CP045483">
    <property type="protein sequence ID" value="QGR19363.1"/>
    <property type="molecule type" value="Genomic_DNA"/>
</dbReference>
<dbReference type="AlphaFoldDB" id="A0A650CNM5"/>
<keyword evidence="1" id="KW-1133">Transmembrane helix</keyword>
<evidence type="ECO:0000256" key="1">
    <source>
        <dbReference type="SAM" id="Phobius"/>
    </source>
</evidence>
<proteinExistence type="predicted"/>